<dbReference type="InterPro" id="IPR036390">
    <property type="entry name" value="WH_DNA-bd_sf"/>
</dbReference>
<dbReference type="OrthoDB" id="9795923at2"/>
<sequence>MRLTQHTDYALRLLITLALTARRAARDGGAAADTITIREVAERYGISRNHLMKVANDLTRAGVVEGLRGRGGGLRLAVPAAEINIGVLVRALEDGRDLVECFRPETNTCRIAPACRLKGVLRQAQEAFLAVLDGYTLADVVDRPDDLDALLQLAG</sequence>
<dbReference type="AlphaFoldDB" id="A0A286G9T5"/>
<keyword evidence="3" id="KW-1185">Reference proteome</keyword>
<evidence type="ECO:0000313" key="2">
    <source>
        <dbReference type="EMBL" id="SOD92278.1"/>
    </source>
</evidence>
<proteinExistence type="predicted"/>
<dbReference type="InterPro" id="IPR036388">
    <property type="entry name" value="WH-like_DNA-bd_sf"/>
</dbReference>
<dbReference type="EMBL" id="OCNJ01000002">
    <property type="protein sequence ID" value="SOD92278.1"/>
    <property type="molecule type" value="Genomic_DNA"/>
</dbReference>
<protein>
    <submittedName>
        <fullName evidence="2">Transcriptional regulator, BadM/Rrf2 family</fullName>
    </submittedName>
</protein>
<name>A0A286G9T5_9PROT</name>
<reference evidence="2 3" key="1">
    <citation type="submission" date="2017-09" db="EMBL/GenBank/DDBJ databases">
        <authorList>
            <person name="Ehlers B."/>
            <person name="Leendertz F.H."/>
        </authorList>
    </citation>
    <scope>NUCLEOTIDE SEQUENCE [LARGE SCALE GENOMIC DNA]</scope>
    <source>
        <strain evidence="2 3">USBA 140</strain>
    </source>
</reference>
<dbReference type="NCBIfam" id="TIGR00738">
    <property type="entry name" value="rrf2_super"/>
    <property type="match status" value="1"/>
</dbReference>
<dbReference type="Gene3D" id="1.10.10.10">
    <property type="entry name" value="Winged helix-like DNA-binding domain superfamily/Winged helix DNA-binding domain"/>
    <property type="match status" value="1"/>
</dbReference>
<dbReference type="GO" id="GO:0003700">
    <property type="term" value="F:DNA-binding transcription factor activity"/>
    <property type="evidence" value="ECO:0007669"/>
    <property type="project" value="TreeGrafter"/>
</dbReference>
<dbReference type="RefSeq" id="WP_097278108.1">
    <property type="nucleotide sequence ID" value="NZ_OCNJ01000002.1"/>
</dbReference>
<dbReference type="InterPro" id="IPR000944">
    <property type="entry name" value="Tscrpt_reg_Rrf2"/>
</dbReference>
<accession>A0A286G9T5</accession>
<dbReference type="PANTHER" id="PTHR33221:SF4">
    <property type="entry name" value="HTH-TYPE TRANSCRIPTIONAL REPRESSOR NSRR"/>
    <property type="match status" value="1"/>
</dbReference>
<gene>
    <name evidence="2" type="ORF">SAMN05421508_102354</name>
</gene>
<dbReference type="Proteomes" id="UP000219621">
    <property type="component" value="Unassembled WGS sequence"/>
</dbReference>
<keyword evidence="1" id="KW-0238">DNA-binding</keyword>
<dbReference type="Pfam" id="PF02082">
    <property type="entry name" value="Rrf2"/>
    <property type="match status" value="1"/>
</dbReference>
<dbReference type="GO" id="GO:0005829">
    <property type="term" value="C:cytosol"/>
    <property type="evidence" value="ECO:0007669"/>
    <property type="project" value="TreeGrafter"/>
</dbReference>
<dbReference type="PANTHER" id="PTHR33221">
    <property type="entry name" value="WINGED HELIX-TURN-HELIX TRANSCRIPTIONAL REGULATOR, RRF2 FAMILY"/>
    <property type="match status" value="1"/>
</dbReference>
<dbReference type="PROSITE" id="PS51197">
    <property type="entry name" value="HTH_RRF2_2"/>
    <property type="match status" value="1"/>
</dbReference>
<dbReference type="SUPFAM" id="SSF46785">
    <property type="entry name" value="Winged helix' DNA-binding domain"/>
    <property type="match status" value="1"/>
</dbReference>
<evidence type="ECO:0000313" key="3">
    <source>
        <dbReference type="Proteomes" id="UP000219621"/>
    </source>
</evidence>
<evidence type="ECO:0000256" key="1">
    <source>
        <dbReference type="ARBA" id="ARBA00023125"/>
    </source>
</evidence>
<organism evidence="2 3">
    <name type="scientific">Caenispirillum bisanense</name>
    <dbReference type="NCBI Taxonomy" id="414052"/>
    <lineage>
        <taxon>Bacteria</taxon>
        <taxon>Pseudomonadati</taxon>
        <taxon>Pseudomonadota</taxon>
        <taxon>Alphaproteobacteria</taxon>
        <taxon>Rhodospirillales</taxon>
        <taxon>Novispirillaceae</taxon>
        <taxon>Caenispirillum</taxon>
    </lineage>
</organism>
<dbReference type="GO" id="GO:0003677">
    <property type="term" value="F:DNA binding"/>
    <property type="evidence" value="ECO:0007669"/>
    <property type="project" value="UniProtKB-KW"/>
</dbReference>